<feature type="transmembrane region" description="Helical" evidence="7">
    <location>
        <begin position="259"/>
        <end position="281"/>
    </location>
</feature>
<dbReference type="SUPFAM" id="SSF161098">
    <property type="entry name" value="MetI-like"/>
    <property type="match status" value="1"/>
</dbReference>
<gene>
    <name evidence="9" type="ORF">MHY01S_28490</name>
</gene>
<evidence type="ECO:0000256" key="1">
    <source>
        <dbReference type="ARBA" id="ARBA00004651"/>
    </source>
</evidence>
<proteinExistence type="inferred from homology"/>
<feature type="transmembrane region" description="Helical" evidence="7">
    <location>
        <begin position="93"/>
        <end position="119"/>
    </location>
</feature>
<keyword evidence="5 7" id="KW-1133">Transmembrane helix</keyword>
<evidence type="ECO:0000256" key="6">
    <source>
        <dbReference type="ARBA" id="ARBA00023136"/>
    </source>
</evidence>
<evidence type="ECO:0000256" key="2">
    <source>
        <dbReference type="ARBA" id="ARBA00022448"/>
    </source>
</evidence>
<feature type="transmembrane region" description="Helical" evidence="7">
    <location>
        <begin position="131"/>
        <end position="148"/>
    </location>
</feature>
<dbReference type="InterPro" id="IPR035906">
    <property type="entry name" value="MetI-like_sf"/>
</dbReference>
<evidence type="ECO:0000256" key="4">
    <source>
        <dbReference type="ARBA" id="ARBA00022692"/>
    </source>
</evidence>
<dbReference type="RefSeq" id="WP_119342142.1">
    <property type="nucleotide sequence ID" value="NZ_BJXL01000120.1"/>
</dbReference>
<dbReference type="Pfam" id="PF00528">
    <property type="entry name" value="BPD_transp_1"/>
    <property type="match status" value="1"/>
</dbReference>
<dbReference type="CDD" id="cd06261">
    <property type="entry name" value="TM_PBP2"/>
    <property type="match status" value="1"/>
</dbReference>
<accession>A0A511R4Z3</accession>
<sequence length="293" mass="31820">MSAVAQTTKPKNRSLWRIFWRMLLRNRMALFGFVFLVLITTLVMIEPLVSLPSPNRIDLLNTYAPPSAKNFLGTDENGRDVFARLIAGGRVSLAVGLSAAVLTVLFGALIGLISGYFGGLIDRILMRFTDGLLSIPVFFLLLAVVAIWGGGPLVLILALGLTRWMGTARLIRGEVLRFKNMEFVTAAQSLGASDGRIMLKHLLPQAVPVLIVSTSIGVGNVMLYEAALSFLGLGIQPPTPSWGNMLTASQNYVFNAPHLAVYPGLMILFSVLAFNSLGDVLRDAFDPRMRSGQ</sequence>
<dbReference type="PANTHER" id="PTHR43386:SF1">
    <property type="entry name" value="D,D-DIPEPTIDE TRANSPORT SYSTEM PERMEASE PROTEIN DDPC-RELATED"/>
    <property type="match status" value="1"/>
</dbReference>
<protein>
    <submittedName>
        <fullName evidence="9">Peptide ABC transporter permease</fullName>
    </submittedName>
</protein>
<organism evidence="9 10">
    <name type="scientific">Meiothermus hypogaeus NBRC 106114</name>
    <dbReference type="NCBI Taxonomy" id="1227553"/>
    <lineage>
        <taxon>Bacteria</taxon>
        <taxon>Thermotogati</taxon>
        <taxon>Deinococcota</taxon>
        <taxon>Deinococci</taxon>
        <taxon>Thermales</taxon>
        <taxon>Thermaceae</taxon>
        <taxon>Meiothermus</taxon>
    </lineage>
</organism>
<dbReference type="EMBL" id="BJXL01000120">
    <property type="protein sequence ID" value="GEM84683.1"/>
    <property type="molecule type" value="Genomic_DNA"/>
</dbReference>
<dbReference type="AlphaFoldDB" id="A0A511R4Z3"/>
<dbReference type="GO" id="GO:0055085">
    <property type="term" value="P:transmembrane transport"/>
    <property type="evidence" value="ECO:0007669"/>
    <property type="project" value="InterPro"/>
</dbReference>
<dbReference type="Pfam" id="PF12911">
    <property type="entry name" value="OppC_N"/>
    <property type="match status" value="1"/>
</dbReference>
<evidence type="ECO:0000313" key="9">
    <source>
        <dbReference type="EMBL" id="GEM84683.1"/>
    </source>
</evidence>
<dbReference type="OrthoDB" id="9783218at2"/>
<dbReference type="Gene3D" id="1.10.3720.10">
    <property type="entry name" value="MetI-like"/>
    <property type="match status" value="1"/>
</dbReference>
<comment type="caution">
    <text evidence="9">The sequence shown here is derived from an EMBL/GenBank/DDBJ whole genome shotgun (WGS) entry which is preliminary data.</text>
</comment>
<keyword evidence="6 7" id="KW-0472">Membrane</keyword>
<evidence type="ECO:0000256" key="7">
    <source>
        <dbReference type="RuleBase" id="RU363032"/>
    </source>
</evidence>
<keyword evidence="4 7" id="KW-0812">Transmembrane</keyword>
<dbReference type="PROSITE" id="PS50928">
    <property type="entry name" value="ABC_TM1"/>
    <property type="match status" value="1"/>
</dbReference>
<comment type="subcellular location">
    <subcellularLocation>
        <location evidence="1 7">Cell membrane</location>
        <topology evidence="1 7">Multi-pass membrane protein</topology>
    </subcellularLocation>
</comment>
<evidence type="ECO:0000259" key="8">
    <source>
        <dbReference type="PROSITE" id="PS50928"/>
    </source>
</evidence>
<evidence type="ECO:0000256" key="3">
    <source>
        <dbReference type="ARBA" id="ARBA00022475"/>
    </source>
</evidence>
<comment type="similarity">
    <text evidence="7">Belongs to the binding-protein-dependent transport system permease family.</text>
</comment>
<evidence type="ECO:0000256" key="5">
    <source>
        <dbReference type="ARBA" id="ARBA00022989"/>
    </source>
</evidence>
<keyword evidence="3" id="KW-1003">Cell membrane</keyword>
<feature type="transmembrane region" description="Helical" evidence="7">
    <location>
        <begin position="206"/>
        <end position="235"/>
    </location>
</feature>
<dbReference type="Proteomes" id="UP000321197">
    <property type="component" value="Unassembled WGS sequence"/>
</dbReference>
<dbReference type="InterPro" id="IPR000515">
    <property type="entry name" value="MetI-like"/>
</dbReference>
<dbReference type="InterPro" id="IPR025966">
    <property type="entry name" value="OppC_N"/>
</dbReference>
<dbReference type="GO" id="GO:0005886">
    <property type="term" value="C:plasma membrane"/>
    <property type="evidence" value="ECO:0007669"/>
    <property type="project" value="UniProtKB-SubCell"/>
</dbReference>
<evidence type="ECO:0000313" key="10">
    <source>
        <dbReference type="Proteomes" id="UP000321197"/>
    </source>
</evidence>
<feature type="domain" description="ABC transmembrane type-1" evidence="8">
    <location>
        <begin position="89"/>
        <end position="278"/>
    </location>
</feature>
<name>A0A511R4Z3_9DEIN</name>
<dbReference type="PANTHER" id="PTHR43386">
    <property type="entry name" value="OLIGOPEPTIDE TRANSPORT SYSTEM PERMEASE PROTEIN APPC"/>
    <property type="match status" value="1"/>
</dbReference>
<keyword evidence="2 7" id="KW-0813">Transport</keyword>
<dbReference type="InterPro" id="IPR050366">
    <property type="entry name" value="BP-dependent_transpt_permease"/>
</dbReference>
<reference evidence="9 10" key="1">
    <citation type="submission" date="2019-07" db="EMBL/GenBank/DDBJ databases">
        <title>Whole genome shotgun sequence of Meiothermus hypogaeus NBRC 106114.</title>
        <authorList>
            <person name="Hosoyama A."/>
            <person name="Uohara A."/>
            <person name="Ohji S."/>
            <person name="Ichikawa N."/>
        </authorList>
    </citation>
    <scope>NUCLEOTIDE SEQUENCE [LARGE SCALE GENOMIC DNA]</scope>
    <source>
        <strain evidence="9 10">NBRC 106114</strain>
    </source>
</reference>